<dbReference type="InterPro" id="IPR018962">
    <property type="entry name" value="DUF1995"/>
</dbReference>
<dbReference type="Proteomes" id="UP000649617">
    <property type="component" value="Unassembled WGS sequence"/>
</dbReference>
<accession>A0A812WP01</accession>
<evidence type="ECO:0000313" key="3">
    <source>
        <dbReference type="EMBL" id="CAE7699446.1"/>
    </source>
</evidence>
<name>A0A812WP01_SYMPI</name>
<evidence type="ECO:0000313" key="4">
    <source>
        <dbReference type="Proteomes" id="UP000649617"/>
    </source>
</evidence>
<organism evidence="3 4">
    <name type="scientific">Symbiodinium pilosum</name>
    <name type="common">Dinoflagellate</name>
    <dbReference type="NCBI Taxonomy" id="2952"/>
    <lineage>
        <taxon>Eukaryota</taxon>
        <taxon>Sar</taxon>
        <taxon>Alveolata</taxon>
        <taxon>Dinophyceae</taxon>
        <taxon>Suessiales</taxon>
        <taxon>Symbiodiniaceae</taxon>
        <taxon>Symbiodinium</taxon>
    </lineage>
</organism>
<reference evidence="3" key="1">
    <citation type="submission" date="2021-02" db="EMBL/GenBank/DDBJ databases">
        <authorList>
            <person name="Dougan E. K."/>
            <person name="Rhodes N."/>
            <person name="Thang M."/>
            <person name="Chan C."/>
        </authorList>
    </citation>
    <scope>NUCLEOTIDE SEQUENCE</scope>
</reference>
<dbReference type="InterPro" id="IPR053021">
    <property type="entry name" value="Chloroplast_ADK"/>
</dbReference>
<dbReference type="EMBL" id="CAJNIZ010044733">
    <property type="protein sequence ID" value="CAE7699446.1"/>
    <property type="molecule type" value="Genomic_DNA"/>
</dbReference>
<dbReference type="Pfam" id="PF09353">
    <property type="entry name" value="DUF1995"/>
    <property type="match status" value="1"/>
</dbReference>
<comment type="caution">
    <text evidence="3">The sequence shown here is derived from an EMBL/GenBank/DDBJ whole genome shotgun (WGS) entry which is preliminary data.</text>
</comment>
<feature type="domain" description="DUF1995" evidence="2">
    <location>
        <begin position="67"/>
        <end position="279"/>
    </location>
</feature>
<dbReference type="OrthoDB" id="417317at2759"/>
<evidence type="ECO:0000256" key="1">
    <source>
        <dbReference type="SAM" id="MobiDB-lite"/>
    </source>
</evidence>
<dbReference type="AlphaFoldDB" id="A0A812WP01"/>
<keyword evidence="4" id="KW-1185">Reference proteome</keyword>
<evidence type="ECO:0000259" key="2">
    <source>
        <dbReference type="Pfam" id="PF09353"/>
    </source>
</evidence>
<protein>
    <recommendedName>
        <fullName evidence="2">DUF1995 domain-containing protein</fullName>
    </recommendedName>
</protein>
<feature type="compositionally biased region" description="Basic and acidic residues" evidence="1">
    <location>
        <begin position="328"/>
        <end position="351"/>
    </location>
</feature>
<gene>
    <name evidence="3" type="ORF">SPIL2461_LOCUS19659</name>
</gene>
<sequence length="351" mass="40307">MDTAPRARRFGPAFLVLAVSGGALLSFVGPLSRSRALDLRPGAGASESGATARAAFSWDTDEPPKIPATPDEMIQQASDAVMRAYRDGKTRQAVRLRLDQLFDMESLYVKGIEALQLATVPYMEQFVKKLWGGDYLKEIRTSVVDEQAGTLIYRESENELQDMAVFFLPGRDLMAEPKTQNFIRKMTDRLVLLLNSENAQSDFRVDYKGMDWMDYTSFGVQISEMFSEQSYYYTYGPFESWQLTIFRAYPYNWEIYIEDLEYNTVKIFDSPYKPTSNQVVARIQQYEEKNEIAPYKKISKIMKDTMRQEEASEEAEPGWRSSASPEEIMDRQKQLEERAKAEAEKLAKEQA</sequence>
<feature type="region of interest" description="Disordered" evidence="1">
    <location>
        <begin position="305"/>
        <end position="351"/>
    </location>
</feature>
<proteinExistence type="predicted"/>
<dbReference type="PANTHER" id="PTHR35509">
    <property type="entry name" value="DOMAIN PROTEIN, PUTATIVE (DUF1995)-RELATED"/>
    <property type="match status" value="1"/>
</dbReference>